<sequence>MVTSITYLQSISATEDRKNTTEDPPATENSENVYRYTDGVKNRTDIVRSGIVNGTSPLASGFASTTEKEQEQEKEEGVREEEEDEKKANSFVRPILKRKLFNNYNGGNLHERIWSPRKRQLRVRFQGLGNYESVENVSDFKGLQHSKARLNFPVNLEKSKIHNNLDDITSLCLWKSVLAEFLGTLILVFVGCGSWIQRWTGDILMTIQIKDDTVQSTSNVFSTDIIQIALVFGVSVATIVWIIGHISGGHINPAVTCSMLVTRRISLARAFLFIVAQLFGSVVGAGILMGVTPKEKNGTLGCTFLGQGVSCLMGVIVELIITCVLVLTVHTSCDKHRKDLSGSFPLTIGLSVTMCHLFAVKFTGSSMNTARSFGPVVFMGIWQDHWVYWVGPNLGGILAGLLYEKLFQTNASLEMCGDFFFSSKNDNDNLAENKYIMGQIEEEDDEIE</sequence>
<dbReference type="CDD" id="cd00333">
    <property type="entry name" value="MIP"/>
    <property type="match status" value="1"/>
</dbReference>
<dbReference type="PRINTS" id="PR00783">
    <property type="entry name" value="MINTRINSICP"/>
</dbReference>
<evidence type="ECO:0000256" key="7">
    <source>
        <dbReference type="ARBA" id="ARBA00023136"/>
    </source>
</evidence>
<dbReference type="GO" id="GO:0048878">
    <property type="term" value="P:chemical homeostasis"/>
    <property type="evidence" value="ECO:0007669"/>
    <property type="project" value="UniProtKB-ARBA"/>
</dbReference>
<dbReference type="GO" id="GO:0015250">
    <property type="term" value="F:water channel activity"/>
    <property type="evidence" value="ECO:0007669"/>
    <property type="project" value="UniProtKB-ARBA"/>
</dbReference>
<feature type="region of interest" description="Disordered" evidence="9">
    <location>
        <begin position="51"/>
        <end position="86"/>
    </location>
</feature>
<feature type="transmembrane region" description="Helical" evidence="10">
    <location>
        <begin position="225"/>
        <end position="246"/>
    </location>
</feature>
<organism evidence="11 12">
    <name type="scientific">Sinanodonta woodiana</name>
    <name type="common">Chinese pond mussel</name>
    <name type="synonym">Anodonta woodiana</name>
    <dbReference type="NCBI Taxonomy" id="1069815"/>
    <lineage>
        <taxon>Eukaryota</taxon>
        <taxon>Metazoa</taxon>
        <taxon>Spiralia</taxon>
        <taxon>Lophotrochozoa</taxon>
        <taxon>Mollusca</taxon>
        <taxon>Bivalvia</taxon>
        <taxon>Autobranchia</taxon>
        <taxon>Heteroconchia</taxon>
        <taxon>Palaeoheterodonta</taxon>
        <taxon>Unionida</taxon>
        <taxon>Unionoidea</taxon>
        <taxon>Unionidae</taxon>
        <taxon>Unioninae</taxon>
        <taxon>Sinanodonta</taxon>
    </lineage>
</organism>
<gene>
    <name evidence="11" type="ORF">ACJMK2_009189</name>
</gene>
<comment type="subcellular location">
    <subcellularLocation>
        <location evidence="1">Membrane</location>
        <topology evidence="1">Multi-pass membrane protein</topology>
    </subcellularLocation>
</comment>
<dbReference type="NCBIfam" id="TIGR00861">
    <property type="entry name" value="MIP"/>
    <property type="match status" value="1"/>
</dbReference>
<evidence type="ECO:0000256" key="4">
    <source>
        <dbReference type="ARBA" id="ARBA00022692"/>
    </source>
</evidence>
<dbReference type="EMBL" id="JBJQND010000012">
    <property type="protein sequence ID" value="KAL3858940.1"/>
    <property type="molecule type" value="Genomic_DNA"/>
</dbReference>
<keyword evidence="7 10" id="KW-0472">Membrane</keyword>
<evidence type="ECO:0000256" key="6">
    <source>
        <dbReference type="ARBA" id="ARBA00022989"/>
    </source>
</evidence>
<feature type="region of interest" description="Disordered" evidence="9">
    <location>
        <begin position="1"/>
        <end position="37"/>
    </location>
</feature>
<keyword evidence="3 8" id="KW-0813">Transport</keyword>
<dbReference type="InterPro" id="IPR000425">
    <property type="entry name" value="MIP"/>
</dbReference>
<proteinExistence type="inferred from homology"/>
<accession>A0ABD3VEK1</accession>
<feature type="compositionally biased region" description="Polar residues" evidence="9">
    <location>
        <begin position="52"/>
        <end position="65"/>
    </location>
</feature>
<dbReference type="SUPFAM" id="SSF81338">
    <property type="entry name" value="Aquaporin-like"/>
    <property type="match status" value="1"/>
</dbReference>
<keyword evidence="5" id="KW-0677">Repeat</keyword>
<evidence type="ECO:0000313" key="11">
    <source>
        <dbReference type="EMBL" id="KAL3858940.1"/>
    </source>
</evidence>
<feature type="compositionally biased region" description="Polar residues" evidence="9">
    <location>
        <begin position="1"/>
        <end position="13"/>
    </location>
</feature>
<evidence type="ECO:0000256" key="1">
    <source>
        <dbReference type="ARBA" id="ARBA00004141"/>
    </source>
</evidence>
<keyword evidence="4 8" id="KW-0812">Transmembrane</keyword>
<feature type="transmembrane region" description="Helical" evidence="10">
    <location>
        <begin position="386"/>
        <end position="403"/>
    </location>
</feature>
<evidence type="ECO:0000313" key="12">
    <source>
        <dbReference type="Proteomes" id="UP001634394"/>
    </source>
</evidence>
<comment type="similarity">
    <text evidence="2 8">Belongs to the MIP/aquaporin (TC 1.A.8) family.</text>
</comment>
<dbReference type="InterPro" id="IPR034294">
    <property type="entry name" value="Aquaporin_transptr"/>
</dbReference>
<dbReference type="PANTHER" id="PTHR19139">
    <property type="entry name" value="AQUAPORIN TRANSPORTER"/>
    <property type="match status" value="1"/>
</dbReference>
<dbReference type="FunFam" id="1.20.1080.10:FF:000009">
    <property type="entry name" value="aquaporin-4 isoform X1"/>
    <property type="match status" value="1"/>
</dbReference>
<dbReference type="Gene3D" id="1.20.1080.10">
    <property type="entry name" value="Glycerol uptake facilitator protein"/>
    <property type="match status" value="1"/>
</dbReference>
<keyword evidence="12" id="KW-1185">Reference proteome</keyword>
<name>A0ABD3VEK1_SINWO</name>
<feature type="transmembrane region" description="Helical" evidence="10">
    <location>
        <begin position="177"/>
        <end position="196"/>
    </location>
</feature>
<keyword evidence="6 10" id="KW-1133">Transmembrane helix</keyword>
<evidence type="ECO:0000256" key="5">
    <source>
        <dbReference type="ARBA" id="ARBA00022737"/>
    </source>
</evidence>
<dbReference type="Proteomes" id="UP001634394">
    <property type="component" value="Unassembled WGS sequence"/>
</dbReference>
<feature type="transmembrane region" description="Helical" evidence="10">
    <location>
        <begin position="340"/>
        <end position="359"/>
    </location>
</feature>
<dbReference type="Pfam" id="PF00230">
    <property type="entry name" value="MIP"/>
    <property type="match status" value="1"/>
</dbReference>
<evidence type="ECO:0000256" key="3">
    <source>
        <dbReference type="ARBA" id="ARBA00022448"/>
    </source>
</evidence>
<evidence type="ECO:0000256" key="10">
    <source>
        <dbReference type="SAM" id="Phobius"/>
    </source>
</evidence>
<protein>
    <submittedName>
        <fullName evidence="11">Uncharacterized protein</fullName>
    </submittedName>
</protein>
<evidence type="ECO:0000256" key="8">
    <source>
        <dbReference type="RuleBase" id="RU000477"/>
    </source>
</evidence>
<dbReference type="GO" id="GO:0005886">
    <property type="term" value="C:plasma membrane"/>
    <property type="evidence" value="ECO:0007669"/>
    <property type="project" value="UniProtKB-ARBA"/>
</dbReference>
<dbReference type="InterPro" id="IPR023271">
    <property type="entry name" value="Aquaporin-like"/>
</dbReference>
<dbReference type="PANTHER" id="PTHR19139:SF199">
    <property type="entry name" value="MIP17260P"/>
    <property type="match status" value="1"/>
</dbReference>
<evidence type="ECO:0000256" key="9">
    <source>
        <dbReference type="SAM" id="MobiDB-lite"/>
    </source>
</evidence>
<evidence type="ECO:0000256" key="2">
    <source>
        <dbReference type="ARBA" id="ARBA00006175"/>
    </source>
</evidence>
<feature type="compositionally biased region" description="Basic and acidic residues" evidence="9">
    <location>
        <begin position="66"/>
        <end position="77"/>
    </location>
</feature>
<comment type="caution">
    <text evidence="11">The sequence shown here is derived from an EMBL/GenBank/DDBJ whole genome shotgun (WGS) entry which is preliminary data.</text>
</comment>
<feature type="transmembrane region" description="Helical" evidence="10">
    <location>
        <begin position="267"/>
        <end position="292"/>
    </location>
</feature>
<feature type="transmembrane region" description="Helical" evidence="10">
    <location>
        <begin position="304"/>
        <end position="328"/>
    </location>
</feature>
<dbReference type="AlphaFoldDB" id="A0ABD3VEK1"/>
<reference evidence="11 12" key="1">
    <citation type="submission" date="2024-11" db="EMBL/GenBank/DDBJ databases">
        <title>Chromosome-level genome assembly of the freshwater bivalve Anodonta woodiana.</title>
        <authorList>
            <person name="Chen X."/>
        </authorList>
    </citation>
    <scope>NUCLEOTIDE SEQUENCE [LARGE SCALE GENOMIC DNA]</scope>
    <source>
        <strain evidence="11">MN2024</strain>
        <tissue evidence="11">Gills</tissue>
    </source>
</reference>